<dbReference type="Pfam" id="PF00069">
    <property type="entry name" value="Pkinase"/>
    <property type="match status" value="1"/>
</dbReference>
<keyword evidence="5" id="KW-0067">ATP-binding</keyword>
<dbReference type="GO" id="GO:0005634">
    <property type="term" value="C:nucleus"/>
    <property type="evidence" value="ECO:0007669"/>
    <property type="project" value="TreeGrafter"/>
</dbReference>
<accession>W2G389</accession>
<proteinExistence type="predicted"/>
<dbReference type="PANTHER" id="PTHR24345">
    <property type="entry name" value="SERINE/THREONINE-PROTEIN KINASE PLK"/>
    <property type="match status" value="1"/>
</dbReference>
<gene>
    <name evidence="9" type="ORF">L914_16055</name>
    <name evidence="7" type="ORF">L915_16242</name>
    <name evidence="8" type="ORF">L916_16137</name>
</gene>
<dbReference type="EMBL" id="KI675172">
    <property type="protein sequence ID" value="ETL30946.1"/>
    <property type="molecule type" value="Genomic_DNA"/>
</dbReference>
<feature type="domain" description="Protein kinase" evidence="6">
    <location>
        <begin position="36"/>
        <end position="305"/>
    </location>
</feature>
<evidence type="ECO:0000256" key="2">
    <source>
        <dbReference type="ARBA" id="ARBA00022679"/>
    </source>
</evidence>
<reference evidence="7" key="1">
    <citation type="submission" date="2013-11" db="EMBL/GenBank/DDBJ databases">
        <title>The Genome Sequence of Phytophthora parasitica CJ02B3.</title>
        <authorList>
            <consortium name="The Broad Institute Genomics Platform"/>
            <person name="Russ C."/>
            <person name="Tyler B."/>
            <person name="Panabieres F."/>
            <person name="Shan W."/>
            <person name="Tripathy S."/>
            <person name="Grunwald N."/>
            <person name="Machado M."/>
            <person name="Johnson C.S."/>
            <person name="Arredondo F."/>
            <person name="Hong C."/>
            <person name="Coffey M."/>
            <person name="Young S.K."/>
            <person name="Zeng Q."/>
            <person name="Gargeya S."/>
            <person name="Fitzgerald M."/>
            <person name="Abouelleil A."/>
            <person name="Alvarado L."/>
            <person name="Chapman S.B."/>
            <person name="Gainer-Dewar J."/>
            <person name="Goldberg J."/>
            <person name="Griggs A."/>
            <person name="Gujja S."/>
            <person name="Hansen M."/>
            <person name="Howarth C."/>
            <person name="Imamovic A."/>
            <person name="Ireland A."/>
            <person name="Larimer J."/>
            <person name="McCowan C."/>
            <person name="Murphy C."/>
            <person name="Pearson M."/>
            <person name="Poon T.W."/>
            <person name="Priest M."/>
            <person name="Roberts A."/>
            <person name="Saif S."/>
            <person name="Shea T."/>
            <person name="Sykes S."/>
            <person name="Wortman J."/>
            <person name="Nusbaum C."/>
            <person name="Birren B."/>
        </authorList>
    </citation>
    <scope>NUCLEOTIDE SEQUENCE [LARGE SCALE GENOMIC DNA]</scope>
    <source>
        <strain evidence="7">CJ02B3</strain>
    </source>
</reference>
<dbReference type="EMBL" id="KI695121">
    <property type="protein sequence ID" value="ETM37387.1"/>
    <property type="molecule type" value="Genomic_DNA"/>
</dbReference>
<evidence type="ECO:0000256" key="1">
    <source>
        <dbReference type="ARBA" id="ARBA00022527"/>
    </source>
</evidence>
<evidence type="ECO:0000313" key="9">
    <source>
        <dbReference type="EMBL" id="ETM37387.1"/>
    </source>
</evidence>
<keyword evidence="2" id="KW-0808">Transferase</keyword>
<feature type="non-terminal residue" evidence="7">
    <location>
        <position position="1"/>
    </location>
</feature>
<dbReference type="GO" id="GO:0004674">
    <property type="term" value="F:protein serine/threonine kinase activity"/>
    <property type="evidence" value="ECO:0007669"/>
    <property type="project" value="UniProtKB-KW"/>
</dbReference>
<dbReference type="Proteomes" id="UP000054532">
    <property type="component" value="Unassembled WGS sequence"/>
</dbReference>
<dbReference type="AlphaFoldDB" id="W2G389"/>
<dbReference type="EMBL" id="KI688400">
    <property type="protein sequence ID" value="ETK77503.1"/>
    <property type="molecule type" value="Genomic_DNA"/>
</dbReference>
<dbReference type="Proteomes" id="UP000053864">
    <property type="component" value="Unassembled WGS sequence"/>
</dbReference>
<dbReference type="GO" id="GO:0005524">
    <property type="term" value="F:ATP binding"/>
    <property type="evidence" value="ECO:0007669"/>
    <property type="project" value="UniProtKB-KW"/>
</dbReference>
<reference evidence="8" key="2">
    <citation type="submission" date="2013-11" db="EMBL/GenBank/DDBJ databases">
        <title>The Genome Sequence of Phytophthora parasitica CJ05E6.</title>
        <authorList>
            <consortium name="The Broad Institute Genomics Platform"/>
            <person name="Russ C."/>
            <person name="Tyler B."/>
            <person name="Panabieres F."/>
            <person name="Shan W."/>
            <person name="Tripathy S."/>
            <person name="Grunwald N."/>
            <person name="Machado M."/>
            <person name="Johnson C.S."/>
            <person name="Arredondo F."/>
            <person name="Hong C."/>
            <person name="Coffey M."/>
            <person name="Young S.K."/>
            <person name="Zeng Q."/>
            <person name="Gargeya S."/>
            <person name="Fitzgerald M."/>
            <person name="Abouelleil A."/>
            <person name="Alvarado L."/>
            <person name="Chapman S.B."/>
            <person name="Gainer-Dewar J."/>
            <person name="Goldberg J."/>
            <person name="Griggs A."/>
            <person name="Gujja S."/>
            <person name="Hansen M."/>
            <person name="Howarth C."/>
            <person name="Imamovic A."/>
            <person name="Ireland A."/>
            <person name="Larimer J."/>
            <person name="McCowan C."/>
            <person name="Murphy C."/>
            <person name="Pearson M."/>
            <person name="Poon T.W."/>
            <person name="Priest M."/>
            <person name="Roberts A."/>
            <person name="Saif S."/>
            <person name="Shea T."/>
            <person name="Sykes S."/>
            <person name="Wortman J."/>
            <person name="Nusbaum C."/>
            <person name="Birren B."/>
        </authorList>
    </citation>
    <scope>NUCLEOTIDE SEQUENCE [LARGE SCALE GENOMIC DNA]</scope>
    <source>
        <strain evidence="8">CJ05E6</strain>
    </source>
</reference>
<dbReference type="Gene3D" id="1.10.510.10">
    <property type="entry name" value="Transferase(Phosphotransferase) domain 1"/>
    <property type="match status" value="1"/>
</dbReference>
<dbReference type="FunFam" id="1.10.510.10:FF:000753">
    <property type="entry name" value="CAMK/CAMKL protein kinase"/>
    <property type="match status" value="1"/>
</dbReference>
<name>W2G389_PHYNI</name>
<keyword evidence="1 7" id="KW-0723">Serine/threonine-protein kinase</keyword>
<evidence type="ECO:0000259" key="6">
    <source>
        <dbReference type="PROSITE" id="PS50011"/>
    </source>
</evidence>
<dbReference type="InterPro" id="IPR011009">
    <property type="entry name" value="Kinase-like_dom_sf"/>
</dbReference>
<keyword evidence="3" id="KW-0547">Nucleotide-binding</keyword>
<sequence length="308" mass="34788">RCNTQSCYKAKRPESPRTTSVNLPHAVRTAMIRQRYRIKRKISDALYGCVCACEDTHRDNELVAIKQVSLELAAGLLEAHPNADNPWQECRVITKLLALPQHPNIVHFRQEFLHNESWFVVMEHCPQGDLWDRVKRSPNSRVPEREALRLFREVTMGLQFLHSNGIAHRDVSLENVLMRNGVCKISDFGLATDAQRTCKNDVVGKASYMAPEVVAGEDYSAVLADMWSLGIVLFVMLTGSPLVHIASENENAFAAFLQLGVRRVVRAWKMSSFISEEVCDLMSALLQRDPTQRFTAAEVLAHPLLQLP</sequence>
<organism evidence="7">
    <name type="scientific">Phytophthora nicotianae</name>
    <name type="common">Potato buckeye rot agent</name>
    <name type="synonym">Phytophthora parasitica</name>
    <dbReference type="NCBI Taxonomy" id="4792"/>
    <lineage>
        <taxon>Eukaryota</taxon>
        <taxon>Sar</taxon>
        <taxon>Stramenopiles</taxon>
        <taxon>Oomycota</taxon>
        <taxon>Peronosporomycetes</taxon>
        <taxon>Peronosporales</taxon>
        <taxon>Peronosporaceae</taxon>
        <taxon>Phytophthora</taxon>
    </lineage>
</organism>
<evidence type="ECO:0000313" key="8">
    <source>
        <dbReference type="EMBL" id="ETL30946.1"/>
    </source>
</evidence>
<dbReference type="VEuPathDB" id="FungiDB:PPTG_15494"/>
<dbReference type="SUPFAM" id="SSF56112">
    <property type="entry name" value="Protein kinase-like (PK-like)"/>
    <property type="match status" value="1"/>
</dbReference>
<protein>
    <submittedName>
        <fullName evidence="7">Serine/threonine protein kinase</fullName>
    </submittedName>
</protein>
<evidence type="ECO:0000256" key="4">
    <source>
        <dbReference type="ARBA" id="ARBA00022777"/>
    </source>
</evidence>
<dbReference type="Gene3D" id="3.30.200.20">
    <property type="entry name" value="Phosphorylase Kinase, domain 1"/>
    <property type="match status" value="1"/>
</dbReference>
<evidence type="ECO:0000256" key="3">
    <source>
        <dbReference type="ARBA" id="ARBA00022741"/>
    </source>
</evidence>
<dbReference type="PROSITE" id="PS50011">
    <property type="entry name" value="PROTEIN_KINASE_DOM"/>
    <property type="match status" value="1"/>
</dbReference>
<evidence type="ECO:0000313" key="7">
    <source>
        <dbReference type="EMBL" id="ETK77503.1"/>
    </source>
</evidence>
<evidence type="ECO:0000256" key="5">
    <source>
        <dbReference type="ARBA" id="ARBA00022840"/>
    </source>
</evidence>
<reference evidence="9" key="3">
    <citation type="submission" date="2013-11" db="EMBL/GenBank/DDBJ databases">
        <title>The Genome Sequence of Phytophthora parasitica IAC_01/95.</title>
        <authorList>
            <consortium name="The Broad Institute Genomics Platform"/>
            <person name="Russ C."/>
            <person name="Tyler B."/>
            <person name="Panabieres F."/>
            <person name="Shan W."/>
            <person name="Tripathy S."/>
            <person name="Grunwald N."/>
            <person name="Machado M."/>
            <person name="Johnson C.S."/>
            <person name="Arredondo F."/>
            <person name="Hong C."/>
            <person name="Coffey M."/>
            <person name="Young S.K."/>
            <person name="Zeng Q."/>
            <person name="Gargeya S."/>
            <person name="Fitzgerald M."/>
            <person name="Abouelleil A."/>
            <person name="Alvarado L."/>
            <person name="Chapman S.B."/>
            <person name="Gainer-Dewar J."/>
            <person name="Goldberg J."/>
            <person name="Griggs A."/>
            <person name="Gujja S."/>
            <person name="Hansen M."/>
            <person name="Howarth C."/>
            <person name="Imamovic A."/>
            <person name="Ireland A."/>
            <person name="Larimer J."/>
            <person name="McCowan C."/>
            <person name="Murphy C."/>
            <person name="Pearson M."/>
            <person name="Poon T.W."/>
            <person name="Priest M."/>
            <person name="Roberts A."/>
            <person name="Saif S."/>
            <person name="Shea T."/>
            <person name="Sykes S."/>
            <person name="Wortman J."/>
            <person name="Nusbaum C."/>
            <person name="Birren B."/>
        </authorList>
    </citation>
    <scope>NUCLEOTIDE SEQUENCE [LARGE SCALE GENOMIC DNA]</scope>
    <source>
        <strain evidence="9">IAC_01/95</strain>
    </source>
</reference>
<dbReference type="Proteomes" id="UP000053236">
    <property type="component" value="Unassembled WGS sequence"/>
</dbReference>
<dbReference type="PANTHER" id="PTHR24345:SF91">
    <property type="entry name" value="SERINE_THREONINE-PROTEIN KINASE PLK4"/>
    <property type="match status" value="1"/>
</dbReference>
<keyword evidence="4 7" id="KW-0418">Kinase</keyword>
<dbReference type="InterPro" id="IPR000719">
    <property type="entry name" value="Prot_kinase_dom"/>
</dbReference>